<dbReference type="SMART" id="SM00710">
    <property type="entry name" value="PbH1"/>
    <property type="match status" value="5"/>
</dbReference>
<comment type="subcellular location">
    <subcellularLocation>
        <location evidence="1">Secreted</location>
    </subcellularLocation>
</comment>
<dbReference type="eggNOG" id="COG3420">
    <property type="taxonomic scope" value="Bacteria"/>
</dbReference>
<evidence type="ECO:0000259" key="6">
    <source>
        <dbReference type="Pfam" id="PF13229"/>
    </source>
</evidence>
<evidence type="ECO:0000256" key="4">
    <source>
        <dbReference type="SAM" id="MobiDB-lite"/>
    </source>
</evidence>
<dbReference type="RefSeq" id="WP_012297566.1">
    <property type="nucleotide sequence ID" value="NC_010407.1"/>
</dbReference>
<dbReference type="HOGENOM" id="CLU_329207_0_0_11"/>
<dbReference type="Pfam" id="PF13229">
    <property type="entry name" value="Beta_helix"/>
    <property type="match status" value="1"/>
</dbReference>
<dbReference type="InterPro" id="IPR052052">
    <property type="entry name" value="Polysaccharide_Lyase_9"/>
</dbReference>
<dbReference type="STRING" id="31964.CMS0079"/>
<dbReference type="InterPro" id="IPR006626">
    <property type="entry name" value="PbH1"/>
</dbReference>
<dbReference type="InterPro" id="IPR011050">
    <property type="entry name" value="Pectin_lyase_fold/virulence"/>
</dbReference>
<dbReference type="PANTHER" id="PTHR40088">
    <property type="entry name" value="PECTATE LYASE (EUROFUNG)"/>
    <property type="match status" value="1"/>
</dbReference>
<dbReference type="GO" id="GO:0016837">
    <property type="term" value="F:carbon-oxygen lyase activity, acting on polysaccharides"/>
    <property type="evidence" value="ECO:0007669"/>
    <property type="project" value="TreeGrafter"/>
</dbReference>
<sequence>MNGTPRSSRSHRSRHAIALAVAAGLVLPAALVAADPASAATGQDLVAGAAVHSDAFTRSATGGWGTAPGSAAYAYDVPAAFRVNGTQGVVDLPKAGTSLTATLPGTVPADAEATMRVMLPRIPAVGSGVYAGLQQRAAGSSYYQTSVRVDPAGDARLSVVRVNGSTAAQTTLAAEVVVARGLVPGQVLSVQSRVSGSSPVAVDARAWRVGTAVPAWQAAATDASAARLTAGSATRVWSYLSSSSRPQALAFDDLAVRPLTRAGSTPAPTPTATPTATPTPTAIPTPTATPTPTPTPTAPAPTPSDPEQTVPRGDARPGTGSGAAAVGTTTYPAPADGVYVSPTGSDTGAGTKASPYASIRRAVEAAPSGRTIVVRAGTYRETVVMPAGKALTLQSYPGEAVWLDGSRALTSWTASGSTRYASGWDVTFDASPTYTRGAPDGTKEGWAFVDPARPLAAHPDQVWIGQAAQRQVASLGQVVPGTFFVDTAADRLYIGSDPSGQTVRASDRVSALAVRGDGSTVRGIGIRRYAPSVPDMGALVVSGRDVTIADVAITDNATTGLSIQATDVTLRAVTSARNGMLGIHANYADRLRASQLLVADDNTEGFNRAPVSGGVKITRSRDVDVVDSAFLRSAGNGLWFDESVFDATVAGNDVLANTGNGIVFELSAQLSFVDNVAAGNGAAGLWIDDSGHAQVWANTFSANRRDVDIAQGTRRAANLGEAGHDPRQPLPDPTVTWIVTDIQVADNVMQGSTGNALLAVEDHSHERSATQMGITTAGNAYQRDIASSPRWAIVWARGPGDPAVHDTVAAFAQATGNDRTSLDVVGRKVLGSGWRLTAEVAAQQATVAVAVPADVAALRGVATGARVIGASAG</sequence>
<dbReference type="eggNOG" id="COG3291">
    <property type="taxonomic scope" value="Bacteria"/>
</dbReference>
<protein>
    <submittedName>
        <fullName evidence="7">Sortase-sorted surface protein</fullName>
    </submittedName>
</protein>
<feature type="domain" description="Right handed beta helix" evidence="6">
    <location>
        <begin position="541"/>
        <end position="700"/>
    </location>
</feature>
<feature type="signal peptide" evidence="5">
    <location>
        <begin position="1"/>
        <end position="33"/>
    </location>
</feature>
<dbReference type="Proteomes" id="UP000001318">
    <property type="component" value="Chromosome"/>
</dbReference>
<feature type="chain" id="PRO_5043556650" evidence="5">
    <location>
        <begin position="34"/>
        <end position="873"/>
    </location>
</feature>
<evidence type="ECO:0000256" key="2">
    <source>
        <dbReference type="ARBA" id="ARBA00022525"/>
    </source>
</evidence>
<evidence type="ECO:0000256" key="5">
    <source>
        <dbReference type="SAM" id="SignalP"/>
    </source>
</evidence>
<reference evidence="7 8" key="1">
    <citation type="journal article" date="2008" name="J. Bacteriol.">
        <title>Genome of the actinomycete plant pathogen Clavibacter michiganensis subsp. sepedonicus suggests recent niche adaptation.</title>
        <authorList>
            <person name="Bentley S.D."/>
            <person name="Corton C."/>
            <person name="Brown S.E."/>
            <person name="Barron A."/>
            <person name="Clark L."/>
            <person name="Doggett J."/>
            <person name="Harris B."/>
            <person name="Ormond D."/>
            <person name="Quail M.A."/>
            <person name="May G."/>
            <person name="Francis D."/>
            <person name="Knudson D."/>
            <person name="Parkhill J."/>
            <person name="Ishimaru C.A."/>
        </authorList>
    </citation>
    <scope>NUCLEOTIDE SEQUENCE [LARGE SCALE GENOMIC DNA]</scope>
    <source>
        <strain evidence="8">ATCC 33113 / DSM 20744 / JCM 9667 / LMG 2889 / ICMP 2535 / C-1</strain>
    </source>
</reference>
<dbReference type="PANTHER" id="PTHR40088:SF2">
    <property type="entry name" value="SECRETED SUGAR HYDROLASE"/>
    <property type="match status" value="1"/>
</dbReference>
<feature type="compositionally biased region" description="Low complexity" evidence="4">
    <location>
        <begin position="270"/>
        <end position="280"/>
    </location>
</feature>
<dbReference type="AlphaFoldDB" id="B0RHU6"/>
<evidence type="ECO:0000313" key="8">
    <source>
        <dbReference type="Proteomes" id="UP000001318"/>
    </source>
</evidence>
<keyword evidence="3 5" id="KW-0732">Signal</keyword>
<dbReference type="EMBL" id="AM849034">
    <property type="protein sequence ID" value="CAQ00204.1"/>
    <property type="molecule type" value="Genomic_DNA"/>
</dbReference>
<feature type="region of interest" description="Disordered" evidence="4">
    <location>
        <begin position="260"/>
        <end position="334"/>
    </location>
</feature>
<dbReference type="OrthoDB" id="9807425at2"/>
<organism evidence="7 8">
    <name type="scientific">Clavibacter sepedonicus</name>
    <name type="common">Clavibacter michiganensis subsp. sepedonicus</name>
    <dbReference type="NCBI Taxonomy" id="31964"/>
    <lineage>
        <taxon>Bacteria</taxon>
        <taxon>Bacillati</taxon>
        <taxon>Actinomycetota</taxon>
        <taxon>Actinomycetes</taxon>
        <taxon>Micrococcales</taxon>
        <taxon>Microbacteriaceae</taxon>
        <taxon>Clavibacter</taxon>
    </lineage>
</organism>
<accession>B0RHU6</accession>
<evidence type="ECO:0000313" key="7">
    <source>
        <dbReference type="EMBL" id="CAQ00204.1"/>
    </source>
</evidence>
<dbReference type="GeneID" id="29470928"/>
<dbReference type="Gene3D" id="2.160.20.10">
    <property type="entry name" value="Single-stranded right-handed beta-helix, Pectin lyase-like"/>
    <property type="match status" value="2"/>
</dbReference>
<dbReference type="GO" id="GO:0005576">
    <property type="term" value="C:extracellular region"/>
    <property type="evidence" value="ECO:0007669"/>
    <property type="project" value="UniProtKB-SubCell"/>
</dbReference>
<proteinExistence type="predicted"/>
<feature type="compositionally biased region" description="Pro residues" evidence="4">
    <location>
        <begin position="281"/>
        <end position="304"/>
    </location>
</feature>
<dbReference type="KEGG" id="cms:CMS0079"/>
<dbReference type="SUPFAM" id="SSF51126">
    <property type="entry name" value="Pectin lyase-like"/>
    <property type="match status" value="1"/>
</dbReference>
<keyword evidence="2" id="KW-0964">Secreted</keyword>
<dbReference type="InterPro" id="IPR012334">
    <property type="entry name" value="Pectin_lyas_fold"/>
</dbReference>
<gene>
    <name evidence="7" type="ordered locus">CMS0079</name>
</gene>
<keyword evidence="8" id="KW-1185">Reference proteome</keyword>
<name>B0RHU6_CLASE</name>
<evidence type="ECO:0000256" key="1">
    <source>
        <dbReference type="ARBA" id="ARBA00004613"/>
    </source>
</evidence>
<evidence type="ECO:0000256" key="3">
    <source>
        <dbReference type="ARBA" id="ARBA00022729"/>
    </source>
</evidence>
<dbReference type="InterPro" id="IPR039448">
    <property type="entry name" value="Beta_helix"/>
</dbReference>